<evidence type="ECO:0000313" key="5">
    <source>
        <dbReference type="EMBL" id="CAH9114996.1"/>
    </source>
</evidence>
<dbReference type="Gene3D" id="3.30.70.330">
    <property type="match status" value="1"/>
</dbReference>
<feature type="region of interest" description="Disordered" evidence="3">
    <location>
        <begin position="372"/>
        <end position="411"/>
    </location>
</feature>
<feature type="compositionally biased region" description="Polar residues" evidence="3">
    <location>
        <begin position="224"/>
        <end position="233"/>
    </location>
</feature>
<evidence type="ECO:0000313" key="6">
    <source>
        <dbReference type="Proteomes" id="UP001152484"/>
    </source>
</evidence>
<evidence type="ECO:0000256" key="3">
    <source>
        <dbReference type="SAM" id="MobiDB-lite"/>
    </source>
</evidence>
<dbReference type="Pfam" id="PF14223">
    <property type="entry name" value="Retrotran_gag_2"/>
    <property type="match status" value="1"/>
</dbReference>
<accession>A0A9P0ZU02</accession>
<dbReference type="InterPro" id="IPR012677">
    <property type="entry name" value="Nucleotide-bd_a/b_plait_sf"/>
</dbReference>
<dbReference type="Proteomes" id="UP001152484">
    <property type="component" value="Unassembled WGS sequence"/>
</dbReference>
<feature type="compositionally biased region" description="Polar residues" evidence="3">
    <location>
        <begin position="515"/>
        <end position="538"/>
    </location>
</feature>
<dbReference type="CDD" id="cd00590">
    <property type="entry name" value="RRM_SF"/>
    <property type="match status" value="1"/>
</dbReference>
<keyword evidence="6" id="KW-1185">Reference proteome</keyword>
<gene>
    <name evidence="5" type="ORF">CEURO_LOCUS20622</name>
</gene>
<dbReference type="SUPFAM" id="SSF54928">
    <property type="entry name" value="RNA-binding domain, RBD"/>
    <property type="match status" value="1"/>
</dbReference>
<feature type="region of interest" description="Disordered" evidence="3">
    <location>
        <begin position="495"/>
        <end position="549"/>
    </location>
</feature>
<protein>
    <recommendedName>
        <fullName evidence="4">RRM domain-containing protein</fullName>
    </recommendedName>
</protein>
<name>A0A9P0ZU02_CUSEU</name>
<feature type="region of interest" description="Disordered" evidence="3">
    <location>
        <begin position="220"/>
        <end position="339"/>
    </location>
</feature>
<dbReference type="EMBL" id="CAMAPE010000065">
    <property type="protein sequence ID" value="CAH9114996.1"/>
    <property type="molecule type" value="Genomic_DNA"/>
</dbReference>
<reference evidence="5" key="1">
    <citation type="submission" date="2022-07" db="EMBL/GenBank/DDBJ databases">
        <authorList>
            <person name="Macas J."/>
            <person name="Novak P."/>
            <person name="Neumann P."/>
        </authorList>
    </citation>
    <scope>NUCLEOTIDE SEQUENCE</scope>
</reference>
<evidence type="ECO:0000259" key="4">
    <source>
        <dbReference type="PROSITE" id="PS50102"/>
    </source>
</evidence>
<dbReference type="OrthoDB" id="1299269at2759"/>
<sequence length="564" mass="61331">MADLGLEGASENFKLSNRATKFEAETKVDAADNPSADIGFLLSRIPLFDGSGYEIWSIMMKTMFISQDLWDLVEGGYTEKELTFEESLYVRKKDARTLFFIQQAIDKSVFFCIAKSRTSKEAWDALQNKYQGDQEEQISWKLDDESVCSFPAYANESEEASWDALEQGYQFYGKAMEANRTSEELGDFNNNFFSQGWCNGDFSGACRDDISLSGDGIGKDLGDSNDNSVSNLSGDGIKKDLGDSNNNSVSKKGSRENSSRKGRGCKNSGSDNSNGHGRDTKHLNNPKSCRAVDSNKPINPNHGSRRGGGRRGINRKGLNDGCLNDNHSECGDSNDPKIELISSSAGNAIKLNEAQGEEEQDFNSMAHVQLQSQDGRTSDGGNQSRKAQKNGKKVNAKSCASKQERALAGEKKEVSPNKVFVGNLSESTTAEDLRKVFGCFGGTISSVIVPKDGDGKSKCFGFVHFKDADDAAWSVQVLNGHQFDNKKWKVTTAYKSKSAGRAHRKKPADEPALSCTDSSGTKSEISVDESLQSPTAKATKSKRAGKAVKKECTTKIGAATVECP</sequence>
<dbReference type="InterPro" id="IPR035979">
    <property type="entry name" value="RBD_domain_sf"/>
</dbReference>
<feature type="domain" description="RRM" evidence="4">
    <location>
        <begin position="417"/>
        <end position="495"/>
    </location>
</feature>
<proteinExistence type="predicted"/>
<dbReference type="SMART" id="SM00360">
    <property type="entry name" value="RRM"/>
    <property type="match status" value="1"/>
</dbReference>
<evidence type="ECO:0000256" key="2">
    <source>
        <dbReference type="PROSITE-ProRule" id="PRU00176"/>
    </source>
</evidence>
<dbReference type="AlphaFoldDB" id="A0A9P0ZU02"/>
<keyword evidence="1 2" id="KW-0694">RNA-binding</keyword>
<dbReference type="GO" id="GO:0003723">
    <property type="term" value="F:RNA binding"/>
    <property type="evidence" value="ECO:0007669"/>
    <property type="project" value="UniProtKB-UniRule"/>
</dbReference>
<dbReference type="Pfam" id="PF00076">
    <property type="entry name" value="RRM_1"/>
    <property type="match status" value="1"/>
</dbReference>
<dbReference type="InterPro" id="IPR000504">
    <property type="entry name" value="RRM_dom"/>
</dbReference>
<dbReference type="PROSITE" id="PS50102">
    <property type="entry name" value="RRM"/>
    <property type="match status" value="1"/>
</dbReference>
<dbReference type="PANTHER" id="PTHR10352">
    <property type="entry name" value="EUKARYOTIC TRANSLATION INITIATION FACTOR 3 SUBUNIT G"/>
    <property type="match status" value="1"/>
</dbReference>
<feature type="compositionally biased region" description="Polar residues" evidence="3">
    <location>
        <begin position="372"/>
        <end position="385"/>
    </location>
</feature>
<feature type="compositionally biased region" description="Basic residues" evidence="3">
    <location>
        <begin position="386"/>
        <end position="395"/>
    </location>
</feature>
<organism evidence="5 6">
    <name type="scientific">Cuscuta europaea</name>
    <name type="common">European dodder</name>
    <dbReference type="NCBI Taxonomy" id="41803"/>
    <lineage>
        <taxon>Eukaryota</taxon>
        <taxon>Viridiplantae</taxon>
        <taxon>Streptophyta</taxon>
        <taxon>Embryophyta</taxon>
        <taxon>Tracheophyta</taxon>
        <taxon>Spermatophyta</taxon>
        <taxon>Magnoliopsida</taxon>
        <taxon>eudicotyledons</taxon>
        <taxon>Gunneridae</taxon>
        <taxon>Pentapetalae</taxon>
        <taxon>asterids</taxon>
        <taxon>lamiids</taxon>
        <taxon>Solanales</taxon>
        <taxon>Convolvulaceae</taxon>
        <taxon>Cuscuteae</taxon>
        <taxon>Cuscuta</taxon>
        <taxon>Cuscuta subgen. Cuscuta</taxon>
    </lineage>
</organism>
<feature type="compositionally biased region" description="Basic and acidic residues" evidence="3">
    <location>
        <begin position="402"/>
        <end position="411"/>
    </location>
</feature>
<comment type="caution">
    <text evidence="5">The sequence shown here is derived from an EMBL/GenBank/DDBJ whole genome shotgun (WGS) entry which is preliminary data.</text>
</comment>
<feature type="compositionally biased region" description="Basic residues" evidence="3">
    <location>
        <begin position="303"/>
        <end position="314"/>
    </location>
</feature>
<evidence type="ECO:0000256" key="1">
    <source>
        <dbReference type="ARBA" id="ARBA00022884"/>
    </source>
</evidence>
<feature type="compositionally biased region" description="Basic and acidic residues" evidence="3">
    <location>
        <begin position="326"/>
        <end position="338"/>
    </location>
</feature>